<evidence type="ECO:0000313" key="1">
    <source>
        <dbReference type="EMBL" id="MBO3117351.1"/>
    </source>
</evidence>
<name>A0ABS3T3M2_9FLAO</name>
<evidence type="ECO:0000313" key="2">
    <source>
        <dbReference type="Proteomes" id="UP000676776"/>
    </source>
</evidence>
<organism evidence="1 2">
    <name type="scientific">Winogradskyella pelagia</name>
    <dbReference type="NCBI Taxonomy" id="2819984"/>
    <lineage>
        <taxon>Bacteria</taxon>
        <taxon>Pseudomonadati</taxon>
        <taxon>Bacteroidota</taxon>
        <taxon>Flavobacteriia</taxon>
        <taxon>Flavobacteriales</taxon>
        <taxon>Flavobacteriaceae</taxon>
        <taxon>Winogradskyella</taxon>
    </lineage>
</organism>
<dbReference type="RefSeq" id="WP_208154709.1">
    <property type="nucleotide sequence ID" value="NZ_JAGEVF010000009.1"/>
</dbReference>
<dbReference type="EMBL" id="JAGEVF010000009">
    <property type="protein sequence ID" value="MBO3117351.1"/>
    <property type="molecule type" value="Genomic_DNA"/>
</dbReference>
<comment type="caution">
    <text evidence="1">The sequence shown here is derived from an EMBL/GenBank/DDBJ whole genome shotgun (WGS) entry which is preliminary data.</text>
</comment>
<proteinExistence type="predicted"/>
<dbReference type="InterPro" id="IPR054207">
    <property type="entry name" value="DUF6913"/>
</dbReference>
<sequence>MFLKAFKKKSNQKYVNNLLANRRASVNSKKVVKVGVLLHIDEYDNFESFRTFFKALGLNAPTHKVVGFVTDDNYEDSQWETFFSPKDFGWKGRIKNTELQAFIDQDFDVLVSYYNQKDLYLDWITAASQANLKVGLTREDERLFDLFLDVDAKAFETFKTEFEKYLHILNKL</sequence>
<protein>
    <submittedName>
        <fullName evidence="1">Uncharacterized protein</fullName>
    </submittedName>
</protein>
<dbReference type="Pfam" id="PF21857">
    <property type="entry name" value="DUF6913"/>
    <property type="match status" value="1"/>
</dbReference>
<reference evidence="1 2" key="1">
    <citation type="submission" date="2021-03" db="EMBL/GenBank/DDBJ databases">
        <title>Winogradskyella sp. nov., isolated from costal sediment.</title>
        <authorList>
            <person name="Gao C."/>
        </authorList>
    </citation>
    <scope>NUCLEOTIDE SEQUENCE [LARGE SCALE GENOMIC DNA]</scope>
    <source>
        <strain evidence="1 2">DF17</strain>
    </source>
</reference>
<keyword evidence="2" id="KW-1185">Reference proteome</keyword>
<gene>
    <name evidence="1" type="ORF">J4050_11370</name>
</gene>
<accession>A0ABS3T3M2</accession>
<dbReference type="Proteomes" id="UP000676776">
    <property type="component" value="Unassembled WGS sequence"/>
</dbReference>